<comment type="similarity">
    <text evidence="18">Belongs to the NALCN family.</text>
</comment>
<dbReference type="GO" id="GO:0005272">
    <property type="term" value="F:sodium channel activity"/>
    <property type="evidence" value="ECO:0007669"/>
    <property type="project" value="UniProtKB-KW"/>
</dbReference>
<feature type="region of interest" description="Disordered" evidence="22">
    <location>
        <begin position="1628"/>
        <end position="1666"/>
    </location>
</feature>
<feature type="domain" description="Ion transport" evidence="24">
    <location>
        <begin position="1199"/>
        <end position="1443"/>
    </location>
</feature>
<dbReference type="Gene3D" id="1.10.287.70">
    <property type="match status" value="4"/>
</dbReference>
<dbReference type="SUPFAM" id="SSF81324">
    <property type="entry name" value="Voltage-gated potassium channels"/>
    <property type="match status" value="4"/>
</dbReference>
<evidence type="ECO:0000256" key="23">
    <source>
        <dbReference type="SAM" id="Phobius"/>
    </source>
</evidence>
<evidence type="ECO:0000256" key="17">
    <source>
        <dbReference type="ARBA" id="ARBA00036239"/>
    </source>
</evidence>
<feature type="transmembrane region" description="Helical" evidence="23">
    <location>
        <begin position="1287"/>
        <end position="1303"/>
    </location>
</feature>
<evidence type="ECO:0000256" key="15">
    <source>
        <dbReference type="ARBA" id="ARBA00023201"/>
    </source>
</evidence>
<evidence type="ECO:0000256" key="11">
    <source>
        <dbReference type="ARBA" id="ARBA00023065"/>
    </source>
</evidence>
<evidence type="ECO:0000256" key="3">
    <source>
        <dbReference type="ARBA" id="ARBA00022461"/>
    </source>
</evidence>
<evidence type="ECO:0000256" key="4">
    <source>
        <dbReference type="ARBA" id="ARBA00022475"/>
    </source>
</evidence>
<feature type="transmembrane region" description="Helical" evidence="23">
    <location>
        <begin position="1323"/>
        <end position="1347"/>
    </location>
</feature>
<organism evidence="25 26">
    <name type="scientific">Asbolus verrucosus</name>
    <name type="common">Desert ironclad beetle</name>
    <dbReference type="NCBI Taxonomy" id="1661398"/>
    <lineage>
        <taxon>Eukaryota</taxon>
        <taxon>Metazoa</taxon>
        <taxon>Ecdysozoa</taxon>
        <taxon>Arthropoda</taxon>
        <taxon>Hexapoda</taxon>
        <taxon>Insecta</taxon>
        <taxon>Pterygota</taxon>
        <taxon>Neoptera</taxon>
        <taxon>Endopterygota</taxon>
        <taxon>Coleoptera</taxon>
        <taxon>Polyphaga</taxon>
        <taxon>Cucujiformia</taxon>
        <taxon>Tenebrionidae</taxon>
        <taxon>Pimeliinae</taxon>
        <taxon>Asbolus</taxon>
    </lineage>
</organism>
<keyword evidence="12 23" id="KW-0472">Membrane</keyword>
<keyword evidence="14" id="KW-0325">Glycoprotein</keyword>
<feature type="transmembrane region" description="Helical" evidence="23">
    <location>
        <begin position="943"/>
        <end position="962"/>
    </location>
</feature>
<evidence type="ECO:0000256" key="16">
    <source>
        <dbReference type="ARBA" id="ARBA00023303"/>
    </source>
</evidence>
<keyword evidence="2" id="KW-0813">Transport</keyword>
<keyword evidence="10" id="KW-0175">Coiled coil</keyword>
<evidence type="ECO:0000256" key="8">
    <source>
        <dbReference type="ARBA" id="ARBA00022989"/>
    </source>
</evidence>
<accession>A0A482VWD4</accession>
<evidence type="ECO:0000256" key="18">
    <source>
        <dbReference type="ARBA" id="ARBA00061650"/>
    </source>
</evidence>
<evidence type="ECO:0000313" key="25">
    <source>
        <dbReference type="EMBL" id="RZC37105.1"/>
    </source>
</evidence>
<comment type="catalytic activity">
    <reaction evidence="17">
        <text>Na(+)(in) = Na(+)(out)</text>
        <dbReference type="Rhea" id="RHEA:34963"/>
        <dbReference type="ChEBI" id="CHEBI:29101"/>
    </reaction>
</comment>
<dbReference type="PANTHER" id="PTHR46141:SF1">
    <property type="entry name" value="SODIUM LEAK CHANNEL NALCN"/>
    <property type="match status" value="1"/>
</dbReference>
<keyword evidence="3" id="KW-0894">Sodium channel</keyword>
<evidence type="ECO:0000256" key="2">
    <source>
        <dbReference type="ARBA" id="ARBA00022448"/>
    </source>
</evidence>
<gene>
    <name evidence="25" type="ORF">BDFB_002251</name>
</gene>
<dbReference type="EMBL" id="QDEB01055619">
    <property type="protein sequence ID" value="RZC37105.1"/>
    <property type="molecule type" value="Genomic_DNA"/>
</dbReference>
<feature type="transmembrane region" description="Helical" evidence="23">
    <location>
        <begin position="403"/>
        <end position="422"/>
    </location>
</feature>
<evidence type="ECO:0000256" key="19">
    <source>
        <dbReference type="ARBA" id="ARBA00074738"/>
    </source>
</evidence>
<dbReference type="InterPro" id="IPR028823">
    <property type="entry name" value="NALCN"/>
</dbReference>
<feature type="transmembrane region" description="Helical" evidence="23">
    <location>
        <begin position="488"/>
        <end position="510"/>
    </location>
</feature>
<evidence type="ECO:0000256" key="21">
    <source>
        <dbReference type="ARBA" id="ARBA00082498"/>
    </source>
</evidence>
<keyword evidence="5 23" id="KW-0812">Transmembrane</keyword>
<dbReference type="GO" id="GO:0032230">
    <property type="term" value="P:positive regulation of synaptic transmission, GABAergic"/>
    <property type="evidence" value="ECO:0007669"/>
    <property type="project" value="TreeGrafter"/>
</dbReference>
<feature type="transmembrane region" description="Helical" evidence="23">
    <location>
        <begin position="112"/>
        <end position="137"/>
    </location>
</feature>
<evidence type="ECO:0000256" key="5">
    <source>
        <dbReference type="ARBA" id="ARBA00022692"/>
    </source>
</evidence>
<keyword evidence="15" id="KW-0739">Sodium transport</keyword>
<keyword evidence="4" id="KW-1003">Cell membrane</keyword>
<feature type="transmembrane region" description="Helical" evidence="23">
    <location>
        <begin position="1410"/>
        <end position="1432"/>
    </location>
</feature>
<dbReference type="Gene3D" id="1.20.120.350">
    <property type="entry name" value="Voltage-gated potassium channels. Chain C"/>
    <property type="match status" value="4"/>
</dbReference>
<feature type="domain" description="Ion transport" evidence="24">
    <location>
        <begin position="37"/>
        <end position="309"/>
    </location>
</feature>
<evidence type="ECO:0000256" key="20">
    <source>
        <dbReference type="ARBA" id="ARBA00081688"/>
    </source>
</evidence>
<dbReference type="InterPro" id="IPR005821">
    <property type="entry name" value="Ion_trans_dom"/>
</dbReference>
<feature type="transmembrane region" description="Helical" evidence="23">
    <location>
        <begin position="913"/>
        <end position="931"/>
    </location>
</feature>
<evidence type="ECO:0000256" key="1">
    <source>
        <dbReference type="ARBA" id="ARBA00004651"/>
    </source>
</evidence>
<evidence type="ECO:0000259" key="24">
    <source>
        <dbReference type="Pfam" id="PF00520"/>
    </source>
</evidence>
<dbReference type="FunFam" id="1.20.120.350:FF:000030">
    <property type="entry name" value="sodium leak channel non-selective protein"/>
    <property type="match status" value="1"/>
</dbReference>
<evidence type="ECO:0000256" key="7">
    <source>
        <dbReference type="ARBA" id="ARBA00022882"/>
    </source>
</evidence>
<feature type="transmembrane region" description="Helical" evidence="23">
    <location>
        <begin position="1265"/>
        <end position="1281"/>
    </location>
</feature>
<feature type="transmembrane region" description="Helical" evidence="23">
    <location>
        <begin position="276"/>
        <end position="299"/>
    </location>
</feature>
<keyword evidence="7" id="KW-0851">Voltage-gated channel</keyword>
<proteinExistence type="inferred from homology"/>
<keyword evidence="13" id="KW-1015">Disulfide bond</keyword>
<dbReference type="GO" id="GO:0032224">
    <property type="term" value="P:positive regulation of synaptic transmission, cholinergic"/>
    <property type="evidence" value="ECO:0007669"/>
    <property type="project" value="TreeGrafter"/>
</dbReference>
<dbReference type="FunFam" id="1.10.238.10:FF:000080">
    <property type="entry name" value="Sodium leak channel non-selective protein"/>
    <property type="match status" value="1"/>
</dbReference>
<dbReference type="Gene3D" id="1.10.238.10">
    <property type="entry name" value="EF-hand"/>
    <property type="match status" value="1"/>
</dbReference>
<feature type="transmembrane region" description="Helical" evidence="23">
    <location>
        <begin position="1202"/>
        <end position="1219"/>
    </location>
</feature>
<dbReference type="FunFam" id="1.10.287.70:FF:000066">
    <property type="entry name" value="Sodium leak channel non-selective protein"/>
    <property type="match status" value="1"/>
</dbReference>
<dbReference type="FunFam" id="1.10.287.70:FF:000060">
    <property type="entry name" value="Sodium leak channel non-selective protein"/>
    <property type="match status" value="1"/>
</dbReference>
<feature type="transmembrane region" description="Helical" evidence="23">
    <location>
        <begin position="1005"/>
        <end position="1024"/>
    </location>
</feature>
<keyword evidence="16" id="KW-0407">Ion channel</keyword>
<feature type="transmembrane region" description="Helical" evidence="23">
    <location>
        <begin position="554"/>
        <end position="577"/>
    </location>
</feature>
<dbReference type="STRING" id="1661398.A0A482VWD4"/>
<feature type="transmembrane region" description="Helical" evidence="23">
    <location>
        <begin position="365"/>
        <end position="383"/>
    </location>
</feature>
<evidence type="ECO:0000256" key="9">
    <source>
        <dbReference type="ARBA" id="ARBA00023053"/>
    </source>
</evidence>
<feature type="transmembrane region" description="Helical" evidence="23">
    <location>
        <begin position="158"/>
        <end position="180"/>
    </location>
</feature>
<evidence type="ECO:0000256" key="14">
    <source>
        <dbReference type="ARBA" id="ARBA00023180"/>
    </source>
</evidence>
<comment type="caution">
    <text evidence="25">The sequence shown here is derived from an EMBL/GenBank/DDBJ whole genome shotgun (WGS) entry which is preliminary data.</text>
</comment>
<dbReference type="GO" id="GO:0005886">
    <property type="term" value="C:plasma membrane"/>
    <property type="evidence" value="ECO:0007669"/>
    <property type="project" value="UniProtKB-SubCell"/>
</dbReference>
<feature type="transmembrane region" description="Helical" evidence="23">
    <location>
        <begin position="1225"/>
        <end position="1244"/>
    </location>
</feature>
<feature type="domain" description="Ion transport" evidence="24">
    <location>
        <begin position="875"/>
        <end position="1150"/>
    </location>
</feature>
<feature type="transmembrane region" description="Helical" evidence="23">
    <location>
        <begin position="869"/>
        <end position="893"/>
    </location>
</feature>
<evidence type="ECO:0000313" key="26">
    <source>
        <dbReference type="Proteomes" id="UP000292052"/>
    </source>
</evidence>
<feature type="transmembrane region" description="Helical" evidence="23">
    <location>
        <begin position="1121"/>
        <end position="1144"/>
    </location>
</feature>
<keyword evidence="26" id="KW-1185">Reference proteome</keyword>
<reference evidence="25 26" key="1">
    <citation type="submission" date="2017-03" db="EMBL/GenBank/DDBJ databases">
        <title>Genome of the blue death feigning beetle - Asbolus verrucosus.</title>
        <authorList>
            <person name="Rider S.D."/>
        </authorList>
    </citation>
    <scope>NUCLEOTIDE SEQUENCE [LARGE SCALE GENOMIC DNA]</scope>
    <source>
        <strain evidence="25">Butters</strain>
        <tissue evidence="25">Head and leg muscle</tissue>
    </source>
</reference>
<evidence type="ECO:0000256" key="22">
    <source>
        <dbReference type="SAM" id="MobiDB-lite"/>
    </source>
</evidence>
<dbReference type="GO" id="GO:0034702">
    <property type="term" value="C:monoatomic ion channel complex"/>
    <property type="evidence" value="ECO:0007669"/>
    <property type="project" value="UniProtKB-KW"/>
</dbReference>
<evidence type="ECO:0000256" key="12">
    <source>
        <dbReference type="ARBA" id="ARBA00023136"/>
    </source>
</evidence>
<dbReference type="Proteomes" id="UP000292052">
    <property type="component" value="Unassembled WGS sequence"/>
</dbReference>
<feature type="domain" description="Ion transport" evidence="24">
    <location>
        <begin position="361"/>
        <end position="581"/>
    </location>
</feature>
<comment type="subcellular location">
    <subcellularLocation>
        <location evidence="1">Cell membrane</location>
        <topology evidence="1">Multi-pass membrane protein</topology>
    </subcellularLocation>
</comment>
<evidence type="ECO:0000256" key="13">
    <source>
        <dbReference type="ARBA" id="ARBA00023157"/>
    </source>
</evidence>
<keyword evidence="9" id="KW-0915">Sodium</keyword>
<dbReference type="OrthoDB" id="10069766at2759"/>
<evidence type="ECO:0000256" key="6">
    <source>
        <dbReference type="ARBA" id="ARBA00022737"/>
    </source>
</evidence>
<evidence type="ECO:0000256" key="10">
    <source>
        <dbReference type="ARBA" id="ARBA00023054"/>
    </source>
</evidence>
<dbReference type="FunFam" id="1.20.120.350:FF:000034">
    <property type="entry name" value="Sodium leak channel non-selective protein"/>
    <property type="match status" value="1"/>
</dbReference>
<sequence>MMLGRKQSLKGEPVLADYGPDEAFNESADIEWVNKRWVRRLMRTCALLSLASVSCNTPKTFERIIPMQWITFIVDIVVTVLFTSEMVAKMHIRGILKGEKPYLKDHWCQFDASMVFFLWISVILQVFEMLSTVPRFSYLSILRAPRPLIMIRRSSQQIYNVTLFFLFFMSLYGLLGVQFFGELKNHCVLNNTDLKHITINSLAIPDTFCSLDPTSGYQCPEGMKCMKLEGLSRYIIGFNGFDEFVTSFFTVYQAASQEGWVFIMYRAIDSLPGWRAVLYFSTMIFFLAWLVKNVFIAVITETFNEIRVQFQQMWGVRGHIQNSTASQILIGDDRGWKLVTLDENKHGGLAPEFCHKILRSPHFRLFVMGVILANGIVTATMRFKHDERPRHEFYENYYYTELGFTILLNLETIFKIWCLGWRGYWKHSIHKFELLLVVGTTIHLMPGCYMSVFTYFQVLRVVRLIKASPLLEDFVYKIFGPGKKLGSLIIFTMCLLIISSSISMQLFCFLDFTKFETFAEAFMSMFQILTQEAWVEVMDETMLRTRSMLAPLVAVYFILYHLFVTLIVLSLFVAVILDNLELDEDIKKLKQLKYREQSAEIKETLPFRLRIFEKFPDSPLMVTLHKVPSDFNLPKVRESFMRQFVYETEDDENSESGIKKLNEEIFDSKIIYRKQKPLKVLNMLPKVRVENIKLKKTSVSYIINDSNNQRLMLGDSSMIPVPGSKGPLKPQGTVNSMKQLRIDHKKFGSRSIRRSVRSGSIKLKQTYEHLMENGDIGVNRVSSNRARPHDLDIKLLQAKRQQAEMRRNQREEDLRENHPFFDTPLFAVPRESRFRKFCQLIVYARYDARLKDPLTGKERKVQYKSLHNFLGLVTYLDWVMITMTTLSCLSMMFETPYYRVMENVSLQMAEYCFVIFMSIELALKILADGLFFTPKAYVKDVAALLDVFIYLVSLVFLCWMPKKVPPNSGAQLLMILRCLRPLRIFTLVPHMRKVVYELCRGFKEILLVSTLLVLLMFIFASYGVQLYGGKLARCNDPNITRREDCVGVFFRRVFVTKMKLLPGENETYPSILVPRVWANPRRFNFDNIGDAMLTLFEVLSFKGWLDVRDVLIKALGPAHAIYIHVYIFLGCMIGLTLFVGVVIANYSENKGTALLTVDQRRWCDLKKRLKIAQPLHLPPRPDGKKFRAFIYDITQNIKFKRCIAMMVLINSALLGVTWNKEEAHTDILATVGMICTLLFLVEVVMKNIAFTPRGYLQSRRNRYDLFVTVMGVIWMFFHIMLKNDLTYFVGFMVVILRFFTITGKHATLKMLMLTVGVSVCKSFFIIFGMFLLVFFYALAGTIIFGTVKYGEGIGRRANFESPVTGVAMLFRIVTGEDWNKIMHDCMIQPPYCTPADNYWQTDCGNFTGSLIYFCTFYVIITYIVLNLLVAIIMENFSLFYSNEEDALLSYADIRNFQNTWNIVDIHQRGVIPVRRVKFILRLLKGRLEVDPQKDRLLFKHMCYELERLHNGEDVTFHDVINMLSYRSVDIRKALQLEELLAREEFEYIIEEEVAKQTIRTWLEGCLKKIRSTNKQQNSLIAGLRATNEVMNMPEAADENKNGTPDQEAEVEVKEVEIRKQKLVTLPRSDSIGSSSGRKYLAPTLSDPAARTEKERVSTKKKNNRQTVVVNKNLPHLNETNESNRMPREVFNNKTTMPKASNAMHEIRDWWNEQLAYASQSSDDE</sequence>
<keyword evidence="11" id="KW-0406">Ion transport</keyword>
<protein>
    <recommendedName>
        <fullName evidence="19">Sodium leak channel NALCN</fullName>
    </recommendedName>
    <alternativeName>
        <fullName evidence="20">Sodium leak channel non-selective protein</fullName>
    </alternativeName>
    <alternativeName>
        <fullName evidence="21">Voltage gated channel-like protein 1</fullName>
    </alternativeName>
</protein>
<dbReference type="FunFam" id="1.10.287.70:FF:000061">
    <property type="entry name" value="Sodium leak channel non-selective protein"/>
    <property type="match status" value="1"/>
</dbReference>
<dbReference type="Pfam" id="PF00520">
    <property type="entry name" value="Ion_trans"/>
    <property type="match status" value="4"/>
</dbReference>
<keyword evidence="8 23" id="KW-1133">Transmembrane helix</keyword>
<name>A0A482VWD4_ASBVE</name>
<dbReference type="PANTHER" id="PTHR46141">
    <property type="entry name" value="SODIUM LEAK CHANNEL NON-SELECTIVE PROTEIN"/>
    <property type="match status" value="1"/>
</dbReference>
<feature type="transmembrane region" description="Helical" evidence="23">
    <location>
        <begin position="434"/>
        <end position="456"/>
    </location>
</feature>
<keyword evidence="6" id="KW-0677">Repeat</keyword>
<dbReference type="InterPro" id="IPR027359">
    <property type="entry name" value="Volt_channel_dom_sf"/>
</dbReference>
<feature type="transmembrane region" description="Helical" evidence="23">
    <location>
        <begin position="69"/>
        <end position="92"/>
    </location>
</feature>